<feature type="coiled-coil region" evidence="1">
    <location>
        <begin position="294"/>
        <end position="328"/>
    </location>
</feature>
<dbReference type="AlphaFoldDB" id="A0AAV8XQ48"/>
<proteinExistence type="predicted"/>
<feature type="coiled-coil region" evidence="1">
    <location>
        <begin position="1032"/>
        <end position="1059"/>
    </location>
</feature>
<keyword evidence="1" id="KW-0175">Coiled coil</keyword>
<comment type="caution">
    <text evidence="2">The sequence shown here is derived from an EMBL/GenBank/DDBJ whole genome shotgun (WGS) entry which is preliminary data.</text>
</comment>
<evidence type="ECO:0000256" key="1">
    <source>
        <dbReference type="SAM" id="Coils"/>
    </source>
</evidence>
<organism evidence="2 3">
    <name type="scientific">Aromia moschata</name>
    <dbReference type="NCBI Taxonomy" id="1265417"/>
    <lineage>
        <taxon>Eukaryota</taxon>
        <taxon>Metazoa</taxon>
        <taxon>Ecdysozoa</taxon>
        <taxon>Arthropoda</taxon>
        <taxon>Hexapoda</taxon>
        <taxon>Insecta</taxon>
        <taxon>Pterygota</taxon>
        <taxon>Neoptera</taxon>
        <taxon>Endopterygota</taxon>
        <taxon>Coleoptera</taxon>
        <taxon>Polyphaga</taxon>
        <taxon>Cucujiformia</taxon>
        <taxon>Chrysomeloidea</taxon>
        <taxon>Cerambycidae</taxon>
        <taxon>Cerambycinae</taxon>
        <taxon>Callichromatini</taxon>
        <taxon>Aromia</taxon>
    </lineage>
</organism>
<feature type="coiled-coil region" evidence="1">
    <location>
        <begin position="790"/>
        <end position="894"/>
    </location>
</feature>
<feature type="coiled-coil region" evidence="1">
    <location>
        <begin position="416"/>
        <end position="764"/>
    </location>
</feature>
<gene>
    <name evidence="2" type="ORF">NQ318_017714</name>
</gene>
<name>A0AAV8XQ48_9CUCU</name>
<keyword evidence="3" id="KW-1185">Reference proteome</keyword>
<dbReference type="EMBL" id="JAPWTK010000416">
    <property type="protein sequence ID" value="KAJ8940665.1"/>
    <property type="molecule type" value="Genomic_DNA"/>
</dbReference>
<protein>
    <submittedName>
        <fullName evidence="2">Uncharacterized protein</fullName>
    </submittedName>
</protein>
<reference evidence="2" key="1">
    <citation type="journal article" date="2023" name="Insect Mol. Biol.">
        <title>Genome sequencing provides insights into the evolution of gene families encoding plant cell wall-degrading enzymes in longhorned beetles.</title>
        <authorList>
            <person name="Shin N.R."/>
            <person name="Okamura Y."/>
            <person name="Kirsch R."/>
            <person name="Pauchet Y."/>
        </authorList>
    </citation>
    <scope>NUCLEOTIDE SEQUENCE</scope>
    <source>
        <strain evidence="2">AMC_N1</strain>
    </source>
</reference>
<accession>A0AAV8XQ48</accession>
<evidence type="ECO:0000313" key="2">
    <source>
        <dbReference type="EMBL" id="KAJ8940665.1"/>
    </source>
</evidence>
<sequence>MSLHLDEDGTMEIVMRNIYTSCDPENSNLVPVRKIIDFITPYMLDNSSALESLRAALDPENNNVCISSEQFYEVMNDWTKKIAGSSEDANSDFNNTPNQLDVLDEKQLPYIQSTPRASFGQKLLSCEGLLNLSNVSTYSLSNSVRTKDSSTVGAEKTILEEEIKRLEHQLSKITNELINVKLQLTVTEEQNEVLQTDLDRCKTRLHSEQQIIEHLQNDKRYNDELREELNASKKQIEELSKKLLQSEKDNHHLYGLIEQTEKEVIEQDAKKEIIDIKTELDLKDQEVVTVLKINDELKLKLGQQKDLIDQLTNENELLNHNKDSLEKALKGNLSARRDSLVSQYKTCLADSCSFPSLDQSNEEECYFKIQEVDNKNFVCDSLQAEISQVSLEKSKSRCSISPLDAADLRGDHKDNIAYYEQQINEFQLENAKIKSQLELVNKENEELQAGITEMRTKTLTLEKYISTLMKEMQVKEDLLAKIKREKNDTENEMKTLKKKNLELMDENSNLLDTNKAVGGTLEAKNKLLLQLDEKLLELKREVTSLHMENLSKEKELCEHRSKFNFEAAFKKLQMELNQKTKEVNDTENSNEELKEVLNTATRSNQELRQSLRQTKLQLKEYQEKSNQMSTLNENIENTASQVQLHLDRKNSMITELVELNKKFELNVNKLQQELQAKIKEVTDLRDCLKSDKEIRNIMWRDNKELTNINMKLTDELEDIKDKNKQIEIEYNMLLSKYNEETDNNKALMKQSERLSSVIAEHEEANKPLFEQVVTMRNEVDSIIVGQNEYKAGITKKLSKYEDLINKLETDLQEVKKQNDRLKEELENERIKTKRGILFDANVAPSESYKNRSFEKQKLSIDRLKEKLENVEVVLQNEKKKNEQLRAVVMEKEEDIAKNIVIQCGLEQAQKKCLAEKQVLEGVVDELKGKVKSLEECYKKLEYASSEKETVLSSNLSLLEDHNKQLCNELTNKNLLFNNTVIENETYKNYIASMDKRLQEYSGNISTCMYQLGEKEEEIKRCLAEIAEKNEWNACLMSKVTALELQNKSLQETLSKSDDRKEKELIEVEQKLKNTCRLLQCSEMELSLIQKKICDAKEEFNLNKKEVANMKDVISSGLNELSRVRKV</sequence>
<dbReference type="Proteomes" id="UP001162162">
    <property type="component" value="Unassembled WGS sequence"/>
</dbReference>
<evidence type="ECO:0000313" key="3">
    <source>
        <dbReference type="Proteomes" id="UP001162162"/>
    </source>
</evidence>
<feature type="coiled-coil region" evidence="1">
    <location>
        <begin position="156"/>
        <end position="249"/>
    </location>
</feature>